<evidence type="ECO:0000313" key="2">
    <source>
        <dbReference type="EMBL" id="KAI7811752.1"/>
    </source>
</evidence>
<dbReference type="EMBL" id="JAFHDT010000003">
    <property type="protein sequence ID" value="KAI7811752.1"/>
    <property type="molecule type" value="Genomic_DNA"/>
</dbReference>
<sequence length="178" mass="20686">MTITTVRDLRRMLPKTYDHRREVLSEVCMVLSQHKNLEAVKDKFVFNDGTVKNLISLTGTVMVFYEGKRYNIPVCLWLNESYPRSAPICYVKPTRDMMIVSSRHVNSNGEIMLPYLDEWRHTQCDLHSLIQVIMAVFSEVSPVCILQVDSRLVVEECSHVILDREDNLLFCENNETNC</sequence>
<dbReference type="SUPFAM" id="SSF54495">
    <property type="entry name" value="UBC-like"/>
    <property type="match status" value="1"/>
</dbReference>
<gene>
    <name evidence="2" type="ORF">IRJ41_018816</name>
</gene>
<dbReference type="GO" id="GO:0008333">
    <property type="term" value="P:endosome to lysosome transport"/>
    <property type="evidence" value="ECO:0007669"/>
    <property type="project" value="TreeGrafter"/>
</dbReference>
<dbReference type="PROSITE" id="PS51322">
    <property type="entry name" value="UEV"/>
    <property type="match status" value="1"/>
</dbReference>
<dbReference type="AlphaFoldDB" id="A0A9W8C9M8"/>
<proteinExistence type="predicted"/>
<dbReference type="GO" id="GO:0000813">
    <property type="term" value="C:ESCRT I complex"/>
    <property type="evidence" value="ECO:0007669"/>
    <property type="project" value="TreeGrafter"/>
</dbReference>
<protein>
    <recommendedName>
        <fullName evidence="1">UEV domain-containing protein</fullName>
    </recommendedName>
</protein>
<name>A0A9W8C9M8_TRIRA</name>
<dbReference type="Proteomes" id="UP001059041">
    <property type="component" value="Linkage Group LG3"/>
</dbReference>
<evidence type="ECO:0000313" key="3">
    <source>
        <dbReference type="Proteomes" id="UP001059041"/>
    </source>
</evidence>
<dbReference type="PANTHER" id="PTHR23306:SF25">
    <property type="entry name" value="TUMOR SUSCEPTIBILITY GENE 101 PROTEIN"/>
    <property type="match status" value="1"/>
</dbReference>
<feature type="domain" description="UEV" evidence="1">
    <location>
        <begin position="4"/>
        <end position="147"/>
    </location>
</feature>
<dbReference type="Gene3D" id="3.10.110.10">
    <property type="entry name" value="Ubiquitin Conjugating Enzyme"/>
    <property type="match status" value="1"/>
</dbReference>
<dbReference type="Pfam" id="PF05743">
    <property type="entry name" value="UEV"/>
    <property type="match status" value="1"/>
</dbReference>
<dbReference type="PANTHER" id="PTHR23306">
    <property type="entry name" value="TUMOR SUSCEPTIBILITY GENE 101 PROTEIN-RELATED"/>
    <property type="match status" value="1"/>
</dbReference>
<reference evidence="2" key="1">
    <citation type="submission" date="2021-02" db="EMBL/GenBank/DDBJ databases">
        <title>Comparative genomics reveals that relaxation of natural selection precedes convergent phenotypic evolution of cavefish.</title>
        <authorList>
            <person name="Peng Z."/>
        </authorList>
    </citation>
    <scope>NUCLEOTIDE SEQUENCE</scope>
    <source>
        <tissue evidence="2">Muscle</tissue>
    </source>
</reference>
<comment type="caution">
    <text evidence="2">The sequence shown here is derived from an EMBL/GenBank/DDBJ whole genome shotgun (WGS) entry which is preliminary data.</text>
</comment>
<dbReference type="CDD" id="cd11685">
    <property type="entry name" value="UEV_TSG101-like"/>
    <property type="match status" value="1"/>
</dbReference>
<dbReference type="GO" id="GO:0043130">
    <property type="term" value="F:ubiquitin binding"/>
    <property type="evidence" value="ECO:0007669"/>
    <property type="project" value="TreeGrafter"/>
</dbReference>
<accession>A0A9W8C9M8</accession>
<dbReference type="InterPro" id="IPR016135">
    <property type="entry name" value="UBQ-conjugating_enzyme/RWD"/>
</dbReference>
<organism evidence="2 3">
    <name type="scientific">Triplophysa rosa</name>
    <name type="common">Cave loach</name>
    <dbReference type="NCBI Taxonomy" id="992332"/>
    <lineage>
        <taxon>Eukaryota</taxon>
        <taxon>Metazoa</taxon>
        <taxon>Chordata</taxon>
        <taxon>Craniata</taxon>
        <taxon>Vertebrata</taxon>
        <taxon>Euteleostomi</taxon>
        <taxon>Actinopterygii</taxon>
        <taxon>Neopterygii</taxon>
        <taxon>Teleostei</taxon>
        <taxon>Ostariophysi</taxon>
        <taxon>Cypriniformes</taxon>
        <taxon>Nemacheilidae</taxon>
        <taxon>Triplophysa</taxon>
    </lineage>
</organism>
<keyword evidence="3" id="KW-1185">Reference proteome</keyword>
<dbReference type="GO" id="GO:0015031">
    <property type="term" value="P:protein transport"/>
    <property type="evidence" value="ECO:0007669"/>
    <property type="project" value="InterPro"/>
</dbReference>
<dbReference type="InterPro" id="IPR008883">
    <property type="entry name" value="UEV_N"/>
</dbReference>
<dbReference type="InterPro" id="IPR052070">
    <property type="entry name" value="ESCRT-I_UEV_domain"/>
</dbReference>
<evidence type="ECO:0000259" key="1">
    <source>
        <dbReference type="PROSITE" id="PS51322"/>
    </source>
</evidence>